<dbReference type="GO" id="GO:0030246">
    <property type="term" value="F:carbohydrate binding"/>
    <property type="evidence" value="ECO:0007669"/>
    <property type="project" value="InterPro"/>
</dbReference>
<dbReference type="KEGG" id="clf:GJQ69_08400"/>
<evidence type="ECO:0000256" key="5">
    <source>
        <dbReference type="PIRSR" id="PIRSR036289-51"/>
    </source>
</evidence>
<dbReference type="Pfam" id="PF03632">
    <property type="entry name" value="Glyco_hydro_65m"/>
    <property type="match status" value="1"/>
</dbReference>
<evidence type="ECO:0000259" key="7">
    <source>
        <dbReference type="Pfam" id="PF03633"/>
    </source>
</evidence>
<dbReference type="Pfam" id="PF03636">
    <property type="entry name" value="Glyco_hydro_65N"/>
    <property type="match status" value="1"/>
</dbReference>
<feature type="active site" description="Proton donor" evidence="4">
    <location>
        <position position="465"/>
    </location>
</feature>
<evidence type="ECO:0000256" key="4">
    <source>
        <dbReference type="PIRSR" id="PIRSR036289-50"/>
    </source>
</evidence>
<dbReference type="InterPro" id="IPR037018">
    <property type="entry name" value="GH65_N"/>
</dbReference>
<dbReference type="SUPFAM" id="SSF48208">
    <property type="entry name" value="Six-hairpin glycosidases"/>
    <property type="match status" value="1"/>
</dbReference>
<name>A0A859DWY6_9FIRM</name>
<dbReference type="InterPro" id="IPR017045">
    <property type="entry name" value="Malt_Pase/Glycosyl_Hdrlase"/>
</dbReference>
<feature type="binding site" evidence="5">
    <location>
        <begin position="336"/>
        <end position="337"/>
    </location>
    <ligand>
        <name>substrate</name>
    </ligand>
</feature>
<dbReference type="InterPro" id="IPR008928">
    <property type="entry name" value="6-hairpin_glycosidase_sf"/>
</dbReference>
<evidence type="ECO:0000313" key="9">
    <source>
        <dbReference type="EMBL" id="QKN24491.1"/>
    </source>
</evidence>
<dbReference type="EMBL" id="CP046051">
    <property type="protein sequence ID" value="QKN24491.1"/>
    <property type="molecule type" value="Genomic_DNA"/>
</dbReference>
<dbReference type="InterPro" id="IPR005196">
    <property type="entry name" value="Glyco_hydro_65_N"/>
</dbReference>
<evidence type="ECO:0000313" key="10">
    <source>
        <dbReference type="Proteomes" id="UP000501316"/>
    </source>
</evidence>
<dbReference type="GO" id="GO:0016757">
    <property type="term" value="F:glycosyltransferase activity"/>
    <property type="evidence" value="ECO:0007669"/>
    <property type="project" value="UniProtKB-KW"/>
</dbReference>
<keyword evidence="3" id="KW-0808">Transferase</keyword>
<evidence type="ECO:0000256" key="3">
    <source>
        <dbReference type="ARBA" id="ARBA00022679"/>
    </source>
</evidence>
<evidence type="ECO:0000256" key="1">
    <source>
        <dbReference type="ARBA" id="ARBA00006768"/>
    </source>
</evidence>
<feature type="domain" description="Glycoside hydrolase family 65 N-terminal" evidence="8">
    <location>
        <begin position="25"/>
        <end position="253"/>
    </location>
</feature>
<dbReference type="PIRSF" id="PIRSF036289">
    <property type="entry name" value="Glycosyl_hydrolase_malt_phosph"/>
    <property type="match status" value="1"/>
</dbReference>
<keyword evidence="2" id="KW-0328">Glycosyltransferase</keyword>
<dbReference type="PANTHER" id="PTHR11051:SF8">
    <property type="entry name" value="PROTEIN-GLUCOSYLGALACTOSYLHYDROXYLYSINE GLUCOSIDASE"/>
    <property type="match status" value="1"/>
</dbReference>
<organism evidence="9 10">
    <name type="scientific">Caproicibacterium lactatifermentans</name>
    <dbReference type="NCBI Taxonomy" id="2666138"/>
    <lineage>
        <taxon>Bacteria</taxon>
        <taxon>Bacillati</taxon>
        <taxon>Bacillota</taxon>
        <taxon>Clostridia</taxon>
        <taxon>Eubacteriales</taxon>
        <taxon>Oscillospiraceae</taxon>
        <taxon>Caproicibacterium</taxon>
    </lineage>
</organism>
<comment type="similarity">
    <text evidence="1">Belongs to the glycosyl hydrolase 65 family.</text>
</comment>
<reference evidence="9 10" key="1">
    <citation type="submission" date="2019-11" db="EMBL/GenBank/DDBJ databases">
        <authorList>
            <person name="Ren C."/>
            <person name="Wang H."/>
            <person name="Xu Y."/>
        </authorList>
    </citation>
    <scope>NUCLEOTIDE SEQUENCE [LARGE SCALE GENOMIC DNA]</scope>
    <source>
        <strain evidence="9 10">LBM 19010</strain>
    </source>
</reference>
<gene>
    <name evidence="9" type="ORF">GJQ69_08400</name>
</gene>
<sequence>MRNDVKLDKWSISAESKGWTDDFLESVFFTGNGRMGARGHLTFEPHARPEKTGLFIAGIFGELKSGITDFVNLPTPLYAWVNIDGHTICEDDVHVYRTLDLHNGLFTAEYVLHCAGKSLQVREERFFSLSNTGLLVQRVTLTPCEKMDLELFSGVHTNCCNLPIPDDQTQENTQTVQLTEVRQKEFSDNGFSLHLLTKGTKIKISENMTYHMENLQCRSTFENDKGTGFVFAGSVSAKVPFVIEQCVFLSTSRDKDPRIHKVGSDWNFDTLLWESESAWSQRWQSANIEVEGDRQADAALRYVIFELIANNSAKDSSVNIGARGLTHTRYKGCYFWDTDMFMMPFYLYTAPEAARNLMQYRTDALPQAKKHAQEMNCLGARYPWMAAYDGSEQCESWDIGASELHVTADVVHALNQYVQTTGDEEFYIHEAAEVYIETARFWQSRYTPEPGTGKVNLLFCKGPDEYCGITSNNLYTNVLVKENLKLAKDAADYLYQHDRPVYLRLGITAEEVECWNKLEHSIKLPKDPVSGHWRQDDTFHLLEPIQLSNLKQGDAASYKCVCFDRLQRYRVIKQADVLLLMSRLPNMFTSKEKLAAWKDFEPLCLHDSTLSFASHALFAAQNGLMDAAQSYFGKAAFLDLRNVMGNTGTEGLHLACLGETWQAAVIGFGGLSFRNGVPELKPHLPPNWESMHFRFFYRGKQYEADLRQDHNLLREVQCNEESTT</sequence>
<dbReference type="GO" id="GO:0004553">
    <property type="term" value="F:hydrolase activity, hydrolyzing O-glycosyl compounds"/>
    <property type="evidence" value="ECO:0007669"/>
    <property type="project" value="TreeGrafter"/>
</dbReference>
<accession>A0A859DWY6</accession>
<dbReference type="SUPFAM" id="SSF74650">
    <property type="entry name" value="Galactose mutarotase-like"/>
    <property type="match status" value="1"/>
</dbReference>
<feature type="binding site" evidence="5">
    <location>
        <begin position="573"/>
        <end position="574"/>
    </location>
    <ligand>
        <name>substrate</name>
    </ligand>
</feature>
<dbReference type="Gene3D" id="2.60.420.10">
    <property type="entry name" value="Maltose phosphorylase, domain 3"/>
    <property type="match status" value="1"/>
</dbReference>
<protein>
    <submittedName>
        <fullName evidence="9">Glycoside hydrolase family 65 protein</fullName>
    </submittedName>
</protein>
<feature type="domain" description="Glycoside hydrolase family 65 central catalytic" evidence="6">
    <location>
        <begin position="301"/>
        <end position="662"/>
    </location>
</feature>
<dbReference type="GO" id="GO:0005975">
    <property type="term" value="P:carbohydrate metabolic process"/>
    <property type="evidence" value="ECO:0007669"/>
    <property type="project" value="InterPro"/>
</dbReference>
<dbReference type="Gene3D" id="1.50.10.10">
    <property type="match status" value="1"/>
</dbReference>
<dbReference type="AlphaFoldDB" id="A0A859DWY6"/>
<evidence type="ECO:0000256" key="2">
    <source>
        <dbReference type="ARBA" id="ARBA00022676"/>
    </source>
</evidence>
<dbReference type="InterPro" id="IPR012341">
    <property type="entry name" value="6hp_glycosidase-like_sf"/>
</dbReference>
<dbReference type="InterPro" id="IPR005194">
    <property type="entry name" value="Glyco_hydro_65_C"/>
</dbReference>
<keyword evidence="9" id="KW-0378">Hydrolase</keyword>
<dbReference type="Gene3D" id="2.70.98.40">
    <property type="entry name" value="Glycoside hydrolase, family 65, N-terminal domain"/>
    <property type="match status" value="1"/>
</dbReference>
<evidence type="ECO:0000259" key="6">
    <source>
        <dbReference type="Pfam" id="PF03632"/>
    </source>
</evidence>
<dbReference type="InterPro" id="IPR005195">
    <property type="entry name" value="Glyco_hydro_65_M"/>
</dbReference>
<dbReference type="PANTHER" id="PTHR11051">
    <property type="entry name" value="GLYCOSYL HYDROLASE-RELATED"/>
    <property type="match status" value="1"/>
</dbReference>
<dbReference type="Proteomes" id="UP000501316">
    <property type="component" value="Chromosome"/>
</dbReference>
<dbReference type="InterPro" id="IPR011013">
    <property type="entry name" value="Gal_mutarotase_sf_dom"/>
</dbReference>
<proteinExistence type="inferred from homology"/>
<dbReference type="Pfam" id="PF03633">
    <property type="entry name" value="Glyco_hydro_65C"/>
    <property type="match status" value="1"/>
</dbReference>
<evidence type="ECO:0000259" key="8">
    <source>
        <dbReference type="Pfam" id="PF03636"/>
    </source>
</evidence>
<feature type="domain" description="Glycoside hydrolase family 65 C-terminal" evidence="7">
    <location>
        <begin position="671"/>
        <end position="710"/>
    </location>
</feature>